<evidence type="ECO:0000313" key="1">
    <source>
        <dbReference type="EMBL" id="NMM63076.1"/>
    </source>
</evidence>
<organism evidence="1 2">
    <name type="scientific">Clostridium muellerianum</name>
    <dbReference type="NCBI Taxonomy" id="2716538"/>
    <lineage>
        <taxon>Bacteria</taxon>
        <taxon>Bacillati</taxon>
        <taxon>Bacillota</taxon>
        <taxon>Clostridia</taxon>
        <taxon>Eubacteriales</taxon>
        <taxon>Clostridiaceae</taxon>
        <taxon>Clostridium</taxon>
    </lineage>
</organism>
<dbReference type="RefSeq" id="WP_169297701.1">
    <property type="nucleotide sequence ID" value="NZ_JABBNI010000017.1"/>
</dbReference>
<dbReference type="Proteomes" id="UP000537131">
    <property type="component" value="Unassembled WGS sequence"/>
</dbReference>
<comment type="caution">
    <text evidence="1">The sequence shown here is derived from an EMBL/GenBank/DDBJ whole genome shotgun (WGS) entry which is preliminary data.</text>
</comment>
<name>A0A7Y0HPI9_9CLOT</name>
<gene>
    <name evidence="1" type="ORF">HBE96_10260</name>
</gene>
<proteinExistence type="predicted"/>
<reference evidence="1 2" key="1">
    <citation type="submission" date="2020-04" db="EMBL/GenBank/DDBJ databases">
        <authorList>
            <person name="Doyle D.A."/>
        </authorList>
    </citation>
    <scope>NUCLEOTIDE SEQUENCE [LARGE SCALE GENOMIC DNA]</scope>
    <source>
        <strain evidence="1 2">P21</strain>
    </source>
</reference>
<dbReference type="Pfam" id="PF03692">
    <property type="entry name" value="CxxCxxCC"/>
    <property type="match status" value="1"/>
</dbReference>
<sequence length="169" mass="20185">MIEPSKVEEEFKKVERENYKFRTYLKNHADSDELDEQFLELHNELFKVYDCSKCRNCCKVYSVTFEENEIDQVSKLLKITKKEFMNKYIEETINGYDLKGKPCCFLTENGACQIEKCKPEGCREYPFTNKPERLFSLLNIVDFASVCPVVFEMLERLKKIYGFKRRGRY</sequence>
<evidence type="ECO:0000313" key="2">
    <source>
        <dbReference type="Proteomes" id="UP000537131"/>
    </source>
</evidence>
<dbReference type="AlphaFoldDB" id="A0A7Y0HPI9"/>
<dbReference type="InterPro" id="IPR005358">
    <property type="entry name" value="Puta_zinc/iron-chelating_dom"/>
</dbReference>
<protein>
    <submittedName>
        <fullName evidence="1">YkgJ family cysteine cluster protein</fullName>
    </submittedName>
</protein>
<reference evidence="1 2" key="2">
    <citation type="submission" date="2020-06" db="EMBL/GenBank/DDBJ databases">
        <title>Complete Genome Sequence of Clostridium muelleri sp. nov. P21T, an Acid-Alcohol Producing Acetogen Isolated from Old Hay.</title>
        <authorList>
            <person name="Duncan K.E."/>
            <person name="Tanner R.S."/>
        </authorList>
    </citation>
    <scope>NUCLEOTIDE SEQUENCE [LARGE SCALE GENOMIC DNA]</scope>
    <source>
        <strain evidence="1 2">P21</strain>
    </source>
</reference>
<keyword evidence="2" id="KW-1185">Reference proteome</keyword>
<dbReference type="EMBL" id="JABBNI010000017">
    <property type="protein sequence ID" value="NMM63076.1"/>
    <property type="molecule type" value="Genomic_DNA"/>
</dbReference>
<accession>A0A7Y0HPI9</accession>